<name>Q5V3D0_HALMA</name>
<keyword evidence="2" id="KW-1185">Reference proteome</keyword>
<proteinExistence type="predicted"/>
<evidence type="ECO:0000313" key="2">
    <source>
        <dbReference type="Proteomes" id="UP000001169"/>
    </source>
</evidence>
<dbReference type="AlphaFoldDB" id="Q5V3D0"/>
<dbReference type="PATRIC" id="fig|272569.17.peg.1735"/>
<dbReference type="PaxDb" id="272569-rrnAC1007"/>
<dbReference type="KEGG" id="hma:rrnAC1007"/>
<dbReference type="Proteomes" id="UP000001169">
    <property type="component" value="Chromosome I"/>
</dbReference>
<reference evidence="1 2" key="1">
    <citation type="journal article" date="2004" name="Genome Res.">
        <title>Genome sequence of Haloarcula marismortui: a halophilic archaeon from the Dead Sea.</title>
        <authorList>
            <person name="Baliga N.S."/>
            <person name="Bonneau R."/>
            <person name="Facciotti M.T."/>
            <person name="Pan M."/>
            <person name="Glusman G."/>
            <person name="Deutsch E.W."/>
            <person name="Shannon P."/>
            <person name="Chiu Y."/>
            <person name="Weng R.S."/>
            <person name="Gan R.R."/>
            <person name="Hung P."/>
            <person name="Date S.V."/>
            <person name="Marcotte E."/>
            <person name="Hood L."/>
            <person name="Ng W.V."/>
        </authorList>
    </citation>
    <scope>NUCLEOTIDE SEQUENCE [LARGE SCALE GENOMIC DNA]</scope>
    <source>
        <strain evidence="2">ATCC 43049 / DSM 3752 / JCM 8966 / VKM B-1809</strain>
    </source>
</reference>
<gene>
    <name evidence="1" type="ordered locus">rrnAC1007</name>
</gene>
<protein>
    <submittedName>
        <fullName evidence="1">Uncharacterized protein</fullName>
    </submittedName>
</protein>
<evidence type="ECO:0000313" key="1">
    <source>
        <dbReference type="EMBL" id="AAV45972.1"/>
    </source>
</evidence>
<dbReference type="HOGENOM" id="CLU_3379879_0_0_2"/>
<sequence>MGVKYDLVVNDTVSIGEAIATTGNASSVWPIST</sequence>
<dbReference type="EnsemblBacteria" id="AAV45972">
    <property type="protein sequence ID" value="AAV45972"/>
    <property type="gene ID" value="rrnAC1007"/>
</dbReference>
<accession>Q5V3D0</accession>
<dbReference type="EMBL" id="AY596297">
    <property type="protein sequence ID" value="AAV45972.1"/>
    <property type="molecule type" value="Genomic_DNA"/>
</dbReference>
<organism evidence="1 2">
    <name type="scientific">Haloarcula marismortui (strain ATCC 43049 / DSM 3752 / JCM 8966 / VKM B-1809)</name>
    <name type="common">Halobacterium marismortui</name>
    <dbReference type="NCBI Taxonomy" id="272569"/>
    <lineage>
        <taxon>Archaea</taxon>
        <taxon>Methanobacteriati</taxon>
        <taxon>Methanobacteriota</taxon>
        <taxon>Stenosarchaea group</taxon>
        <taxon>Halobacteria</taxon>
        <taxon>Halobacteriales</taxon>
        <taxon>Haloarculaceae</taxon>
        <taxon>Haloarcula</taxon>
    </lineage>
</organism>